<accession>A0ABX5AYQ7</accession>
<feature type="transmembrane region" description="Helical" evidence="1">
    <location>
        <begin position="100"/>
        <end position="122"/>
    </location>
</feature>
<keyword evidence="3" id="KW-1185">Reference proteome</keyword>
<comment type="caution">
    <text evidence="2">The sequence shown here is derived from an EMBL/GenBank/DDBJ whole genome shotgun (WGS) entry which is preliminary data.</text>
</comment>
<feature type="transmembrane region" description="Helical" evidence="1">
    <location>
        <begin position="67"/>
        <end position="88"/>
    </location>
</feature>
<name>A0ABX5AYQ7_9MICO</name>
<keyword evidence="1" id="KW-0812">Transmembrane</keyword>
<feature type="transmembrane region" description="Helical" evidence="1">
    <location>
        <begin position="21"/>
        <end position="40"/>
    </location>
</feature>
<keyword evidence="1" id="KW-0472">Membrane</keyword>
<dbReference type="PANTHER" id="PTHR37314:SF4">
    <property type="entry name" value="UPF0700 TRANSMEMBRANE PROTEIN YOAK"/>
    <property type="match status" value="1"/>
</dbReference>
<evidence type="ECO:0000256" key="1">
    <source>
        <dbReference type="SAM" id="Phobius"/>
    </source>
</evidence>
<feature type="transmembrane region" description="Helical" evidence="1">
    <location>
        <begin position="128"/>
        <end position="148"/>
    </location>
</feature>
<reference evidence="2 3" key="1">
    <citation type="journal article" date="2008" name="Int. J. Syst. Evol. Microbiol.">
        <title>Leifsonia pindariensis sp. nov., isolated from the Pindari glacier of the Indian Himalayas, and emended description of the genus Leifsonia.</title>
        <authorList>
            <person name="Reddy G.S."/>
            <person name="Prabagaran S.R."/>
            <person name="Shivaji S."/>
        </authorList>
    </citation>
    <scope>NUCLEOTIDE SEQUENCE [LARGE SCALE GENOMIC DNA]</scope>
    <source>
        <strain evidence="2 3">PON 10</strain>
    </source>
</reference>
<proteinExistence type="predicted"/>
<evidence type="ECO:0000313" key="3">
    <source>
        <dbReference type="Proteomes" id="UP000237755"/>
    </source>
</evidence>
<dbReference type="Pfam" id="PF06912">
    <property type="entry name" value="DUF1275"/>
    <property type="match status" value="1"/>
</dbReference>
<feature type="transmembrane region" description="Helical" evidence="1">
    <location>
        <begin position="186"/>
        <end position="203"/>
    </location>
</feature>
<dbReference type="PANTHER" id="PTHR37314">
    <property type="entry name" value="SLR0142 PROTEIN"/>
    <property type="match status" value="1"/>
</dbReference>
<protein>
    <recommendedName>
        <fullName evidence="4">DUF1275 family protein</fullName>
    </recommendedName>
</protein>
<feature type="transmembrane region" description="Helical" evidence="1">
    <location>
        <begin position="209"/>
        <end position="227"/>
    </location>
</feature>
<gene>
    <name evidence="2" type="ORF">GY24_02745</name>
</gene>
<evidence type="ECO:0000313" key="2">
    <source>
        <dbReference type="EMBL" id="PPL20041.1"/>
    </source>
</evidence>
<sequence length="239" mass="24613">MTDATRAPFDKKQADRFYLPALLLLTLATGVVDAVSYLALDRVFTGNMTGNVLFIGFALAGEGDIPLLNNTLALVGFLLGALVAARVLRGRRHGSRLPTANLLVLVGGAAFTVALAVFWLVVGTLDEGTMLGVTAVLALVMGAQAASVRSTGISDVSTIVVTSTLANLAIDSRLAGGPGEKWPRRVFAVVAMGAGGAIGALLLRFTGHGAIPLLVAGLVMLACVLLLHRARTRELAASA</sequence>
<evidence type="ECO:0008006" key="4">
    <source>
        <dbReference type="Google" id="ProtNLM"/>
    </source>
</evidence>
<organism evidence="2 3">
    <name type="scientific">Microterricola pindariensis</name>
    <dbReference type="NCBI Taxonomy" id="478010"/>
    <lineage>
        <taxon>Bacteria</taxon>
        <taxon>Bacillati</taxon>
        <taxon>Actinomycetota</taxon>
        <taxon>Actinomycetes</taxon>
        <taxon>Micrococcales</taxon>
        <taxon>Microbacteriaceae</taxon>
        <taxon>Microterricola</taxon>
    </lineage>
</organism>
<dbReference type="InterPro" id="IPR010699">
    <property type="entry name" value="DUF1275"/>
</dbReference>
<dbReference type="RefSeq" id="WP_104474254.1">
    <property type="nucleotide sequence ID" value="NZ_MPZN01000005.1"/>
</dbReference>
<dbReference type="EMBL" id="MPZN01000005">
    <property type="protein sequence ID" value="PPL20041.1"/>
    <property type="molecule type" value="Genomic_DNA"/>
</dbReference>
<keyword evidence="1" id="KW-1133">Transmembrane helix</keyword>
<dbReference type="Proteomes" id="UP000237755">
    <property type="component" value="Unassembled WGS sequence"/>
</dbReference>